<keyword evidence="3" id="KW-1185">Reference proteome</keyword>
<dbReference type="EMBL" id="AOIQ01000012">
    <property type="protein sequence ID" value="ELZ11571.1"/>
    <property type="molecule type" value="Genomic_DNA"/>
</dbReference>
<keyword evidence="1" id="KW-0472">Membrane</keyword>
<dbReference type="Proteomes" id="UP000011560">
    <property type="component" value="Unassembled WGS sequence"/>
</dbReference>
<feature type="transmembrane region" description="Helical" evidence="1">
    <location>
        <begin position="12"/>
        <end position="28"/>
    </location>
</feature>
<reference evidence="2 3" key="1">
    <citation type="journal article" date="2014" name="PLoS Genet.">
        <title>Phylogenetically driven sequencing of extremely halophilic archaea reveals strategies for static and dynamic osmo-response.</title>
        <authorList>
            <person name="Becker E.A."/>
            <person name="Seitzer P.M."/>
            <person name="Tritt A."/>
            <person name="Larsen D."/>
            <person name="Krusor M."/>
            <person name="Yao A.I."/>
            <person name="Wu D."/>
            <person name="Madern D."/>
            <person name="Eisen J.A."/>
            <person name="Darling A.E."/>
            <person name="Facciotti M.T."/>
        </authorList>
    </citation>
    <scope>NUCLEOTIDE SEQUENCE [LARGE SCALE GENOMIC DNA]</scope>
    <source>
        <strain evidence="2 3">JCM 14624</strain>
    </source>
</reference>
<dbReference type="AlphaFoldDB" id="M0BL13"/>
<evidence type="ECO:0000313" key="3">
    <source>
        <dbReference type="Proteomes" id="UP000011560"/>
    </source>
</evidence>
<protein>
    <submittedName>
        <fullName evidence="2">Uncharacterized protein</fullName>
    </submittedName>
</protein>
<dbReference type="RefSeq" id="WP_007699862.1">
    <property type="nucleotide sequence ID" value="NZ_AOIQ01000012.1"/>
</dbReference>
<dbReference type="OrthoDB" id="170760at2157"/>
<organism evidence="2 3">
    <name type="scientific">Halovivax asiaticus JCM 14624</name>
    <dbReference type="NCBI Taxonomy" id="1227490"/>
    <lineage>
        <taxon>Archaea</taxon>
        <taxon>Methanobacteriati</taxon>
        <taxon>Methanobacteriota</taxon>
        <taxon>Stenosarchaea group</taxon>
        <taxon>Halobacteria</taxon>
        <taxon>Halobacteriales</taxon>
        <taxon>Natrialbaceae</taxon>
        <taxon>Halovivax</taxon>
    </lineage>
</organism>
<comment type="caution">
    <text evidence="2">The sequence shown here is derived from an EMBL/GenBank/DDBJ whole genome shotgun (WGS) entry which is preliminary data.</text>
</comment>
<gene>
    <name evidence="2" type="ORF">C479_06896</name>
</gene>
<name>M0BL13_9EURY</name>
<evidence type="ECO:0000313" key="2">
    <source>
        <dbReference type="EMBL" id="ELZ11571.1"/>
    </source>
</evidence>
<feature type="transmembrane region" description="Helical" evidence="1">
    <location>
        <begin position="34"/>
        <end position="55"/>
    </location>
</feature>
<evidence type="ECO:0000256" key="1">
    <source>
        <dbReference type="SAM" id="Phobius"/>
    </source>
</evidence>
<keyword evidence="1" id="KW-1133">Transmembrane helix</keyword>
<sequence length="77" mass="8532">MELVGQTLRDRLVQALVVFAVLLVLGYVRNDIDWVFLGGTTALFFVISLGLDALWARYKGRADDDETAGERTTGERG</sequence>
<proteinExistence type="predicted"/>
<keyword evidence="1" id="KW-0812">Transmembrane</keyword>
<accession>M0BL13</accession>